<organism evidence="2 3">
    <name type="scientific">Pseudomonas trivialis</name>
    <dbReference type="NCBI Taxonomy" id="200450"/>
    <lineage>
        <taxon>Bacteria</taxon>
        <taxon>Pseudomonadati</taxon>
        <taxon>Pseudomonadota</taxon>
        <taxon>Gammaproteobacteria</taxon>
        <taxon>Pseudomonadales</taxon>
        <taxon>Pseudomonadaceae</taxon>
        <taxon>Pseudomonas</taxon>
    </lineage>
</organism>
<dbReference type="EMBL" id="CP011507">
    <property type="protein sequence ID" value="AKS05595.1"/>
    <property type="molecule type" value="Genomic_DNA"/>
</dbReference>
<keyword evidence="1" id="KW-0472">Membrane</keyword>
<keyword evidence="1" id="KW-0812">Transmembrane</keyword>
<reference evidence="3" key="2">
    <citation type="submission" date="2015-05" db="EMBL/GenBank/DDBJ databases">
        <authorList>
            <person name="Swarnkar M.K."/>
            <person name="Vyas P."/>
            <person name="Rahi P."/>
            <person name="Thakur R."/>
            <person name="Thakur N."/>
            <person name="Singh A.K."/>
            <person name="Gulati A."/>
        </authorList>
    </citation>
    <scope>NUCLEOTIDE SEQUENCE [LARGE SCALE GENOMIC DNA]</scope>
    <source>
        <strain evidence="3">745</strain>
    </source>
</reference>
<evidence type="ECO:0000313" key="3">
    <source>
        <dbReference type="Proteomes" id="UP000036608"/>
    </source>
</evidence>
<feature type="transmembrane region" description="Helical" evidence="1">
    <location>
        <begin position="52"/>
        <end position="73"/>
    </location>
</feature>
<protein>
    <submittedName>
        <fullName evidence="2">Uncharacterized protein</fullName>
    </submittedName>
</protein>
<dbReference type="Proteomes" id="UP000036608">
    <property type="component" value="Chromosome"/>
</dbReference>
<sequence>MIWMQGEGTLARNTGPRQWAKPALIQRWRHKCLMGELAGMARYPLAGQCFELLGGGFGVFVLAAIALYPACLLTHSRTEQCMFIGKRDTDAVAVFHPAAPRHIARITRAGAQGGDMQINRRALAPGAWPMAGNTAQADSVQALAGNGRRGALD</sequence>
<name>A0A0H5A7P6_9PSED</name>
<gene>
    <name evidence="2" type="ORF">AA957_05595</name>
</gene>
<evidence type="ECO:0000256" key="1">
    <source>
        <dbReference type="SAM" id="Phobius"/>
    </source>
</evidence>
<evidence type="ECO:0000313" key="2">
    <source>
        <dbReference type="EMBL" id="AKS05595.1"/>
    </source>
</evidence>
<reference evidence="2 3" key="1">
    <citation type="journal article" date="2015" name="Genome Announc.">
        <title>Complete Genome Sequence of the Rhizobacterium Pseudomonas trivialis Strain IHBB745 with Multiple Plant Growth-Promoting Activities and Tolerance to Desiccation and Alkalinity.</title>
        <authorList>
            <person name="Gulati A."/>
            <person name="Swarnkar M.K."/>
            <person name="Vyas P."/>
            <person name="Rahi P."/>
            <person name="Thakur R."/>
            <person name="Thakur N."/>
            <person name="Singh A.K."/>
        </authorList>
    </citation>
    <scope>NUCLEOTIDE SEQUENCE [LARGE SCALE GENOMIC DNA]</scope>
    <source>
        <strain evidence="3">745</strain>
    </source>
</reference>
<dbReference type="AlphaFoldDB" id="A0A0H5A7P6"/>
<dbReference type="KEGG" id="ptv:AA957_05595"/>
<keyword evidence="1" id="KW-1133">Transmembrane helix</keyword>
<proteinExistence type="predicted"/>
<accession>A0A0H5A7P6</accession>